<feature type="compositionally biased region" description="Low complexity" evidence="1">
    <location>
        <begin position="149"/>
        <end position="162"/>
    </location>
</feature>
<dbReference type="Gene3D" id="2.20.70.10">
    <property type="match status" value="1"/>
</dbReference>
<dbReference type="Gene3D" id="1.10.8.10">
    <property type="entry name" value="DNA helicase RuvA subunit, C-terminal domain"/>
    <property type="match status" value="1"/>
</dbReference>
<evidence type="ECO:0000256" key="1">
    <source>
        <dbReference type="SAM" id="MobiDB-lite"/>
    </source>
</evidence>
<dbReference type="EMBL" id="KB203219">
    <property type="protein sequence ID" value="ESO85911.1"/>
    <property type="molecule type" value="Genomic_DNA"/>
</dbReference>
<dbReference type="Proteomes" id="UP000030746">
    <property type="component" value="Unassembled WGS sequence"/>
</dbReference>
<organism evidence="4 5">
    <name type="scientific">Lottia gigantea</name>
    <name type="common">Giant owl limpet</name>
    <dbReference type="NCBI Taxonomy" id="225164"/>
    <lineage>
        <taxon>Eukaryota</taxon>
        <taxon>Metazoa</taxon>
        <taxon>Spiralia</taxon>
        <taxon>Lophotrochozoa</taxon>
        <taxon>Mollusca</taxon>
        <taxon>Gastropoda</taxon>
        <taxon>Patellogastropoda</taxon>
        <taxon>Lottioidea</taxon>
        <taxon>Lottiidae</taxon>
        <taxon>Lottia</taxon>
    </lineage>
</organism>
<dbReference type="SUPFAM" id="SSF51045">
    <property type="entry name" value="WW domain"/>
    <property type="match status" value="1"/>
</dbReference>
<dbReference type="GO" id="GO:0043130">
    <property type="term" value="F:ubiquitin binding"/>
    <property type="evidence" value="ECO:0007669"/>
    <property type="project" value="InterPro"/>
</dbReference>
<dbReference type="GeneID" id="20249931"/>
<dbReference type="Pfam" id="PF00397">
    <property type="entry name" value="WW"/>
    <property type="match status" value="1"/>
</dbReference>
<dbReference type="InterPro" id="IPR001202">
    <property type="entry name" value="WW_dom"/>
</dbReference>
<dbReference type="KEGG" id="lgi:LOTGIDRAFT_235688"/>
<feature type="domain" description="CUE" evidence="3">
    <location>
        <begin position="59"/>
        <end position="102"/>
    </location>
</feature>
<feature type="compositionally biased region" description="Polar residues" evidence="1">
    <location>
        <begin position="173"/>
        <end position="252"/>
    </location>
</feature>
<dbReference type="CDD" id="cd00201">
    <property type="entry name" value="WW"/>
    <property type="match status" value="1"/>
</dbReference>
<dbReference type="AlphaFoldDB" id="V3ZY67"/>
<dbReference type="STRING" id="225164.V3ZY67"/>
<dbReference type="CTD" id="20249931"/>
<dbReference type="InterPro" id="IPR009060">
    <property type="entry name" value="UBA-like_sf"/>
</dbReference>
<evidence type="ECO:0000313" key="4">
    <source>
        <dbReference type="EMBL" id="ESO85911.1"/>
    </source>
</evidence>
<reference evidence="4 5" key="1">
    <citation type="journal article" date="2013" name="Nature">
        <title>Insights into bilaterian evolution from three spiralian genomes.</title>
        <authorList>
            <person name="Simakov O."/>
            <person name="Marletaz F."/>
            <person name="Cho S.J."/>
            <person name="Edsinger-Gonzales E."/>
            <person name="Havlak P."/>
            <person name="Hellsten U."/>
            <person name="Kuo D.H."/>
            <person name="Larsson T."/>
            <person name="Lv J."/>
            <person name="Arendt D."/>
            <person name="Savage R."/>
            <person name="Osoegawa K."/>
            <person name="de Jong P."/>
            <person name="Grimwood J."/>
            <person name="Chapman J.A."/>
            <person name="Shapiro H."/>
            <person name="Aerts A."/>
            <person name="Otillar R.P."/>
            <person name="Terry A.Y."/>
            <person name="Boore J.L."/>
            <person name="Grigoriev I.V."/>
            <person name="Lindberg D.R."/>
            <person name="Seaver E.C."/>
            <person name="Weisblat D.A."/>
            <person name="Putnam N.H."/>
            <person name="Rokhsar D.S."/>
        </authorList>
    </citation>
    <scope>NUCLEOTIDE SEQUENCE [LARGE SCALE GENOMIC DNA]</scope>
</reference>
<feature type="compositionally biased region" description="Polar residues" evidence="1">
    <location>
        <begin position="107"/>
        <end position="125"/>
    </location>
</feature>
<proteinExistence type="predicted"/>
<dbReference type="HOGENOM" id="CLU_742468_0_0_1"/>
<dbReference type="SUPFAM" id="SSF46934">
    <property type="entry name" value="UBA-like"/>
    <property type="match status" value="1"/>
</dbReference>
<protein>
    <recommendedName>
        <fullName evidence="6">WW domain-containing protein</fullName>
    </recommendedName>
</protein>
<evidence type="ECO:0000259" key="3">
    <source>
        <dbReference type="PROSITE" id="PS51140"/>
    </source>
</evidence>
<accession>V3ZY67</accession>
<evidence type="ECO:0008006" key="6">
    <source>
        <dbReference type="Google" id="ProtNLM"/>
    </source>
</evidence>
<dbReference type="SMART" id="SM00456">
    <property type="entry name" value="WW"/>
    <property type="match status" value="1"/>
</dbReference>
<dbReference type="CDD" id="cd14279">
    <property type="entry name" value="CUE"/>
    <property type="match status" value="1"/>
</dbReference>
<dbReference type="OrthoDB" id="2020426at2759"/>
<sequence length="373" mass="41031">MDKKGPLPPGYEAKWDSGQKAYFYINHNDKTTTWVDPRTTMAAQARPRTPQKAFTPRNQNAPDLSKIIQMFPDCPDEILQSVMRSCENNMQSAVHQLKMLGFKESRTGQSISPTHSAVKGKTSQTKQHKTPSRKSTQSNEFDTSRDHGSSASTSNSERTSNSYARVAPPSGHVENNSAHLVTDTSTNQRVSDTSTNQRVTDTSTNQRVTDTSTNQGITNISSDHLVTNQGITDRSTNQGITDTSSNQRVTGTSREERRTEQNNRRRHGLFICQNHITFKSTIILDICPSKTVYTSSIKDTSFSPTHQSIAVGRNRSLQSGPDPTLRLSEHVAANGHDPSLMQGPDSDRRAGSSGWVGADPSLCSGKRVLVTNI</sequence>
<dbReference type="InterPro" id="IPR003892">
    <property type="entry name" value="CUE"/>
</dbReference>
<feature type="compositionally biased region" description="Basic and acidic residues" evidence="1">
    <location>
        <begin position="253"/>
        <end position="263"/>
    </location>
</feature>
<keyword evidence="5" id="KW-1185">Reference proteome</keyword>
<dbReference type="PROSITE" id="PS51140">
    <property type="entry name" value="CUE"/>
    <property type="match status" value="1"/>
</dbReference>
<dbReference type="InterPro" id="IPR036020">
    <property type="entry name" value="WW_dom_sf"/>
</dbReference>
<dbReference type="RefSeq" id="XP_009063413.1">
    <property type="nucleotide sequence ID" value="XM_009065165.1"/>
</dbReference>
<dbReference type="OMA" id="ADYNEND"/>
<name>V3ZY67_LOTGI</name>
<gene>
    <name evidence="4" type="ORF">LOTGIDRAFT_235688</name>
</gene>
<feature type="region of interest" description="Disordered" evidence="1">
    <location>
        <begin position="106"/>
        <end position="263"/>
    </location>
</feature>
<evidence type="ECO:0000259" key="2">
    <source>
        <dbReference type="PROSITE" id="PS50020"/>
    </source>
</evidence>
<feature type="domain" description="WW" evidence="2">
    <location>
        <begin position="5"/>
        <end position="39"/>
    </location>
</feature>
<feature type="region of interest" description="Disordered" evidence="1">
    <location>
        <begin position="334"/>
        <end position="356"/>
    </location>
</feature>
<evidence type="ECO:0000313" key="5">
    <source>
        <dbReference type="Proteomes" id="UP000030746"/>
    </source>
</evidence>
<dbReference type="PROSITE" id="PS50020">
    <property type="entry name" value="WW_DOMAIN_2"/>
    <property type="match status" value="1"/>
</dbReference>